<dbReference type="PROSITE" id="PS00463">
    <property type="entry name" value="ZN2_CY6_FUNGAL_1"/>
    <property type="match status" value="1"/>
</dbReference>
<dbReference type="Gene3D" id="4.10.240.10">
    <property type="entry name" value="Zn(2)-C6 fungal-type DNA-binding domain"/>
    <property type="match status" value="1"/>
</dbReference>
<evidence type="ECO:0000256" key="3">
    <source>
        <dbReference type="ARBA" id="ARBA00023242"/>
    </source>
</evidence>
<evidence type="ECO:0000256" key="4">
    <source>
        <dbReference type="SAM" id="MobiDB-lite"/>
    </source>
</evidence>
<dbReference type="PROSITE" id="PS50048">
    <property type="entry name" value="ZN2_CY6_FUNGAL_2"/>
    <property type="match status" value="1"/>
</dbReference>
<evidence type="ECO:0000259" key="5">
    <source>
        <dbReference type="PROSITE" id="PS50048"/>
    </source>
</evidence>
<dbReference type="Pfam" id="PF00172">
    <property type="entry name" value="Zn_clus"/>
    <property type="match status" value="1"/>
</dbReference>
<sequence length="780" mass="86105">MPPRSVERPITTCRGCRRLKARCDRARPRCQRCQDSGIACVYEDQTRPAFQFVDESPITPERTPQDAQHEPPTGEAPAFIAVSSDRLAAIEARVHGLSQTARELNASRSVAVSTPGASRADFGDVQPSKSSEGHLSPQPGGGVRYVERTFWMSFCSDIAELDGLLASQARYSAVPEEDDEDEDDEDDEDDANDTDDLEREGPEDTTRPISPWKDSLPSRSGGPYSSVMSYIAAPPPAWSFKQQATTRAVPLNNDFYRRLPPKAVCDALWTAYFEGYHPIAPLVHMPSITEKYNQFWRTAGSDESRSERSMPFVSLMMAILYAGSVACPQIVAGLEDDTGPEGFSTNLHQLAMKAVRLSNFPRTPNLESFTAYIICQATWMREEEPLVCVAFVGLALRVAHMLGLHKDPSNFPSIEPTEAETRRRVWWHLVHIDVSLAIAAGLPPLVDLDASDVSGISELRDELIGSPEGAKYELGIQRDTSGGAAMEDPMISSSARAPISTIGILVAGKLRYSVTVRNIIIRLYKEGPRSVQDVEAIQVAIRSLNDDLTDRVARIPKPAPYHDSNAPADLFYDNNPALNDWATLLLSAFSDQIYCLLCHPILEPPFTLIWPDLAIQKTQSFLTKSAQLACISTFSKFQWSRPGNHQPLHAITVLLVDLLRNPHSPLSPSSRRIVDVTFALCGPSGGVVASSTSRTATVARPLTEGGREAWEALSRLRRKAWGRCGWDADEVWTRERAIEYCESLERGGETEVVGLGSEVRGFEGVDMDLDWADLDAMLQY</sequence>
<keyword evidence="7" id="KW-1185">Reference proteome</keyword>
<feature type="region of interest" description="Disordered" evidence="4">
    <location>
        <begin position="172"/>
        <end position="220"/>
    </location>
</feature>
<dbReference type="Proteomes" id="UP000799537">
    <property type="component" value="Unassembled WGS sequence"/>
</dbReference>
<dbReference type="CDD" id="cd12148">
    <property type="entry name" value="fungal_TF_MHR"/>
    <property type="match status" value="1"/>
</dbReference>
<dbReference type="CDD" id="cd00067">
    <property type="entry name" value="GAL4"/>
    <property type="match status" value="1"/>
</dbReference>
<dbReference type="GO" id="GO:0005634">
    <property type="term" value="C:nucleus"/>
    <property type="evidence" value="ECO:0007669"/>
    <property type="project" value="UniProtKB-SubCell"/>
</dbReference>
<dbReference type="GO" id="GO:0008270">
    <property type="term" value="F:zinc ion binding"/>
    <property type="evidence" value="ECO:0007669"/>
    <property type="project" value="InterPro"/>
</dbReference>
<gene>
    <name evidence="6" type="ORF">M409DRAFT_22337</name>
</gene>
<keyword evidence="3" id="KW-0539">Nucleus</keyword>
<dbReference type="PANTHER" id="PTHR31001">
    <property type="entry name" value="UNCHARACTERIZED TRANSCRIPTIONAL REGULATORY PROTEIN"/>
    <property type="match status" value="1"/>
</dbReference>
<dbReference type="GO" id="GO:0006351">
    <property type="term" value="P:DNA-templated transcription"/>
    <property type="evidence" value="ECO:0007669"/>
    <property type="project" value="InterPro"/>
</dbReference>
<dbReference type="SMART" id="SM00066">
    <property type="entry name" value="GAL4"/>
    <property type="match status" value="1"/>
</dbReference>
<dbReference type="EMBL" id="ML993593">
    <property type="protein sequence ID" value="KAF2167530.1"/>
    <property type="molecule type" value="Genomic_DNA"/>
</dbReference>
<comment type="subcellular location">
    <subcellularLocation>
        <location evidence="1">Nucleus</location>
    </subcellularLocation>
</comment>
<dbReference type="InterPro" id="IPR001138">
    <property type="entry name" value="Zn2Cys6_DnaBD"/>
</dbReference>
<proteinExistence type="predicted"/>
<dbReference type="InterPro" id="IPR036864">
    <property type="entry name" value="Zn2-C6_fun-type_DNA-bd_sf"/>
</dbReference>
<evidence type="ECO:0000313" key="7">
    <source>
        <dbReference type="Proteomes" id="UP000799537"/>
    </source>
</evidence>
<dbReference type="OrthoDB" id="3989227at2759"/>
<name>A0A6A6CN14_ZASCE</name>
<dbReference type="InterPro" id="IPR007219">
    <property type="entry name" value="XnlR_reg_dom"/>
</dbReference>
<reference evidence="6" key="1">
    <citation type="journal article" date="2020" name="Stud. Mycol.">
        <title>101 Dothideomycetes genomes: a test case for predicting lifestyles and emergence of pathogens.</title>
        <authorList>
            <person name="Haridas S."/>
            <person name="Albert R."/>
            <person name="Binder M."/>
            <person name="Bloem J."/>
            <person name="Labutti K."/>
            <person name="Salamov A."/>
            <person name="Andreopoulos B."/>
            <person name="Baker S."/>
            <person name="Barry K."/>
            <person name="Bills G."/>
            <person name="Bluhm B."/>
            <person name="Cannon C."/>
            <person name="Castanera R."/>
            <person name="Culley D."/>
            <person name="Daum C."/>
            <person name="Ezra D."/>
            <person name="Gonzalez J."/>
            <person name="Henrissat B."/>
            <person name="Kuo A."/>
            <person name="Liang C."/>
            <person name="Lipzen A."/>
            <person name="Lutzoni F."/>
            <person name="Magnuson J."/>
            <person name="Mondo S."/>
            <person name="Nolan M."/>
            <person name="Ohm R."/>
            <person name="Pangilinan J."/>
            <person name="Park H.-J."/>
            <person name="Ramirez L."/>
            <person name="Alfaro M."/>
            <person name="Sun H."/>
            <person name="Tritt A."/>
            <person name="Yoshinaga Y."/>
            <person name="Zwiers L.-H."/>
            <person name="Turgeon B."/>
            <person name="Goodwin S."/>
            <person name="Spatafora J."/>
            <person name="Crous P."/>
            <person name="Grigoriev I."/>
        </authorList>
    </citation>
    <scope>NUCLEOTIDE SEQUENCE</scope>
    <source>
        <strain evidence="6">ATCC 36951</strain>
    </source>
</reference>
<dbReference type="InterPro" id="IPR050613">
    <property type="entry name" value="Sec_Metabolite_Reg"/>
</dbReference>
<dbReference type="GeneID" id="54559561"/>
<evidence type="ECO:0000256" key="1">
    <source>
        <dbReference type="ARBA" id="ARBA00004123"/>
    </source>
</evidence>
<dbReference type="Pfam" id="PF04082">
    <property type="entry name" value="Fungal_trans"/>
    <property type="match status" value="1"/>
</dbReference>
<dbReference type="SUPFAM" id="SSF57701">
    <property type="entry name" value="Zn2/Cys6 DNA-binding domain"/>
    <property type="match status" value="1"/>
</dbReference>
<feature type="compositionally biased region" description="Acidic residues" evidence="4">
    <location>
        <begin position="175"/>
        <end position="198"/>
    </location>
</feature>
<feature type="compositionally biased region" description="Polar residues" evidence="4">
    <location>
        <begin position="103"/>
        <end position="116"/>
    </location>
</feature>
<protein>
    <recommendedName>
        <fullName evidence="5">Zn(2)-C6 fungal-type domain-containing protein</fullName>
    </recommendedName>
</protein>
<dbReference type="GO" id="GO:0000981">
    <property type="term" value="F:DNA-binding transcription factor activity, RNA polymerase II-specific"/>
    <property type="evidence" value="ECO:0007669"/>
    <property type="project" value="InterPro"/>
</dbReference>
<dbReference type="AlphaFoldDB" id="A0A6A6CN14"/>
<evidence type="ECO:0000313" key="6">
    <source>
        <dbReference type="EMBL" id="KAF2167530.1"/>
    </source>
</evidence>
<evidence type="ECO:0000256" key="2">
    <source>
        <dbReference type="ARBA" id="ARBA00022723"/>
    </source>
</evidence>
<dbReference type="GO" id="GO:0003677">
    <property type="term" value="F:DNA binding"/>
    <property type="evidence" value="ECO:0007669"/>
    <property type="project" value="InterPro"/>
</dbReference>
<accession>A0A6A6CN14</accession>
<dbReference type="SMART" id="SM00906">
    <property type="entry name" value="Fungal_trans"/>
    <property type="match status" value="1"/>
</dbReference>
<feature type="domain" description="Zn(2)-C6 fungal-type" evidence="5">
    <location>
        <begin position="12"/>
        <end position="42"/>
    </location>
</feature>
<organism evidence="6 7">
    <name type="scientific">Zasmidium cellare ATCC 36951</name>
    <dbReference type="NCBI Taxonomy" id="1080233"/>
    <lineage>
        <taxon>Eukaryota</taxon>
        <taxon>Fungi</taxon>
        <taxon>Dikarya</taxon>
        <taxon>Ascomycota</taxon>
        <taxon>Pezizomycotina</taxon>
        <taxon>Dothideomycetes</taxon>
        <taxon>Dothideomycetidae</taxon>
        <taxon>Mycosphaerellales</taxon>
        <taxon>Mycosphaerellaceae</taxon>
        <taxon>Zasmidium</taxon>
    </lineage>
</organism>
<feature type="region of interest" description="Disordered" evidence="4">
    <location>
        <begin position="103"/>
        <end position="141"/>
    </location>
</feature>
<dbReference type="PANTHER" id="PTHR31001:SF79">
    <property type="entry name" value="ZN(II)2CYS6 TRANSCRIPTION FACTOR (EUROFUNG)"/>
    <property type="match status" value="1"/>
</dbReference>
<dbReference type="RefSeq" id="XP_033668419.1">
    <property type="nucleotide sequence ID" value="XM_033806289.1"/>
</dbReference>
<keyword evidence="2" id="KW-0479">Metal-binding</keyword>